<evidence type="ECO:0000256" key="2">
    <source>
        <dbReference type="ARBA" id="ARBA00022679"/>
    </source>
</evidence>
<dbReference type="EC" id="2.7.7.7" evidence="1"/>
<comment type="catalytic activity">
    <reaction evidence="6">
        <text>DNA(n) + a 2'-deoxyribonucleoside 5'-triphosphate = DNA(n+1) + diphosphate</text>
        <dbReference type="Rhea" id="RHEA:22508"/>
        <dbReference type="Rhea" id="RHEA-COMP:17339"/>
        <dbReference type="Rhea" id="RHEA-COMP:17340"/>
        <dbReference type="ChEBI" id="CHEBI:33019"/>
        <dbReference type="ChEBI" id="CHEBI:61560"/>
        <dbReference type="ChEBI" id="CHEBI:173112"/>
        <dbReference type="EC" id="2.7.7.7"/>
    </reaction>
</comment>
<dbReference type="SUPFAM" id="SSF56672">
    <property type="entry name" value="DNA/RNA polymerases"/>
    <property type="match status" value="1"/>
</dbReference>
<feature type="region of interest" description="Disordered" evidence="7">
    <location>
        <begin position="1"/>
        <end position="102"/>
    </location>
</feature>
<evidence type="ECO:0000259" key="8">
    <source>
        <dbReference type="Pfam" id="PF00136"/>
    </source>
</evidence>
<evidence type="ECO:0000256" key="4">
    <source>
        <dbReference type="ARBA" id="ARBA00022932"/>
    </source>
</evidence>
<accession>A0AAD6N7D9</accession>
<protein>
    <recommendedName>
        <fullName evidence="1">DNA-directed DNA polymerase</fullName>
        <ecNumber evidence="1">2.7.7.7</ecNumber>
    </recommendedName>
</protein>
<dbReference type="GO" id="GO:0000166">
    <property type="term" value="F:nucleotide binding"/>
    <property type="evidence" value="ECO:0007669"/>
    <property type="project" value="InterPro"/>
</dbReference>
<dbReference type="AlphaFoldDB" id="A0AAD6N7D9"/>
<dbReference type="InterPro" id="IPR050240">
    <property type="entry name" value="DNA_pol_type-B"/>
</dbReference>
<evidence type="ECO:0000313" key="9">
    <source>
        <dbReference type="EMBL" id="KAJ6038386.1"/>
    </source>
</evidence>
<dbReference type="Pfam" id="PF00136">
    <property type="entry name" value="DNA_pol_B"/>
    <property type="match status" value="1"/>
</dbReference>
<evidence type="ECO:0000313" key="10">
    <source>
        <dbReference type="Proteomes" id="UP001219568"/>
    </source>
</evidence>
<keyword evidence="5" id="KW-0238">DNA-binding</keyword>
<proteinExistence type="predicted"/>
<comment type="caution">
    <text evidence="9">The sequence shown here is derived from an EMBL/GenBank/DDBJ whole genome shotgun (WGS) entry which is preliminary data.</text>
</comment>
<dbReference type="GO" id="GO:0003677">
    <property type="term" value="F:DNA binding"/>
    <property type="evidence" value="ECO:0007669"/>
    <property type="project" value="UniProtKB-KW"/>
</dbReference>
<dbReference type="PANTHER" id="PTHR10322:SF23">
    <property type="entry name" value="DNA POLYMERASE DELTA CATALYTIC SUBUNIT"/>
    <property type="match status" value="1"/>
</dbReference>
<evidence type="ECO:0000256" key="7">
    <source>
        <dbReference type="SAM" id="MobiDB-lite"/>
    </source>
</evidence>
<feature type="compositionally biased region" description="Polar residues" evidence="7">
    <location>
        <begin position="48"/>
        <end position="82"/>
    </location>
</feature>
<organism evidence="9 10">
    <name type="scientific">Penicillium canescens</name>
    <dbReference type="NCBI Taxonomy" id="5083"/>
    <lineage>
        <taxon>Eukaryota</taxon>
        <taxon>Fungi</taxon>
        <taxon>Dikarya</taxon>
        <taxon>Ascomycota</taxon>
        <taxon>Pezizomycotina</taxon>
        <taxon>Eurotiomycetes</taxon>
        <taxon>Eurotiomycetidae</taxon>
        <taxon>Eurotiales</taxon>
        <taxon>Aspergillaceae</taxon>
        <taxon>Penicillium</taxon>
    </lineage>
</organism>
<name>A0AAD6N7D9_PENCN</name>
<feature type="domain" description="DNA-directed DNA polymerase family B multifunctional" evidence="8">
    <location>
        <begin position="385"/>
        <end position="480"/>
    </location>
</feature>
<feature type="compositionally biased region" description="Basic and acidic residues" evidence="7">
    <location>
        <begin position="37"/>
        <end position="47"/>
    </location>
</feature>
<reference evidence="9" key="1">
    <citation type="journal article" date="2023" name="IMA Fungus">
        <title>Comparative genomic study of the Penicillium genus elucidates a diverse pangenome and 15 lateral gene transfer events.</title>
        <authorList>
            <person name="Petersen C."/>
            <person name="Sorensen T."/>
            <person name="Nielsen M.R."/>
            <person name="Sondergaard T.E."/>
            <person name="Sorensen J.L."/>
            <person name="Fitzpatrick D.A."/>
            <person name="Frisvad J.C."/>
            <person name="Nielsen K.L."/>
        </authorList>
    </citation>
    <scope>NUCLEOTIDE SEQUENCE</scope>
    <source>
        <strain evidence="9">IBT 15450</strain>
    </source>
</reference>
<evidence type="ECO:0000256" key="6">
    <source>
        <dbReference type="ARBA" id="ARBA00049244"/>
    </source>
</evidence>
<keyword evidence="3" id="KW-0548">Nucleotidyltransferase</keyword>
<dbReference type="Gene3D" id="3.90.1600.10">
    <property type="entry name" value="Palm domain of DNA polymerase"/>
    <property type="match status" value="1"/>
</dbReference>
<dbReference type="InterPro" id="IPR006134">
    <property type="entry name" value="DNA-dir_DNA_pol_B_multi_dom"/>
</dbReference>
<reference evidence="9" key="2">
    <citation type="submission" date="2023-01" db="EMBL/GenBank/DDBJ databases">
        <authorList>
            <person name="Petersen C."/>
        </authorList>
    </citation>
    <scope>NUCLEOTIDE SEQUENCE</scope>
    <source>
        <strain evidence="9">IBT 15450</strain>
    </source>
</reference>
<evidence type="ECO:0000256" key="1">
    <source>
        <dbReference type="ARBA" id="ARBA00012417"/>
    </source>
</evidence>
<evidence type="ECO:0000256" key="5">
    <source>
        <dbReference type="ARBA" id="ARBA00023125"/>
    </source>
</evidence>
<dbReference type="PANTHER" id="PTHR10322">
    <property type="entry name" value="DNA POLYMERASE CATALYTIC SUBUNIT"/>
    <property type="match status" value="1"/>
</dbReference>
<dbReference type="Proteomes" id="UP001219568">
    <property type="component" value="Unassembled WGS sequence"/>
</dbReference>
<gene>
    <name evidence="9" type="ORF">N7460_008157</name>
</gene>
<keyword evidence="4" id="KW-0239">DNA-directed DNA polymerase</keyword>
<evidence type="ECO:0000256" key="3">
    <source>
        <dbReference type="ARBA" id="ARBA00022695"/>
    </source>
</evidence>
<dbReference type="InterPro" id="IPR023211">
    <property type="entry name" value="DNA_pol_palm_dom_sf"/>
</dbReference>
<dbReference type="GO" id="GO:0003887">
    <property type="term" value="F:DNA-directed DNA polymerase activity"/>
    <property type="evidence" value="ECO:0007669"/>
    <property type="project" value="UniProtKB-KW"/>
</dbReference>
<keyword evidence="10" id="KW-1185">Reference proteome</keyword>
<dbReference type="Gene3D" id="1.10.287.690">
    <property type="entry name" value="Helix hairpin bin"/>
    <property type="match status" value="1"/>
</dbReference>
<dbReference type="GO" id="GO:0006261">
    <property type="term" value="P:DNA-templated DNA replication"/>
    <property type="evidence" value="ECO:0007669"/>
    <property type="project" value="TreeGrafter"/>
</dbReference>
<sequence>MPSIAETSAIQPVPPQQPIQPSLEKAQEMAQQIAKKKASEIKLREINENLSRMSADTENARNASESIEPATESSSAALDTTPTPAPRRQSPKHPRGLPIPRAHGEYKYPFEYESPIRQRTIIESWNSISLSHMAYQLGLPPKLDSRTMMIDPKTNDYDLTQMIIYNCRDSDLHALVSRHPRMKIPETICLLAGTSRSTIWDAIANNTGLMDFRLIQSTSMSFGMCLDLSRTFGVDETDFEGDFVLEPEPYCFKGVIQIDGNSLYGSLLAKIGIFIDRCARSTTVEELEEDGPDHAHGHAGDGVRGRGRVLEGDWHEGRVRLIQMRMDAKTDKNSELASCIKALVCSFYGMLGSRHGAMSSKTCAEITTHLARYYLKKIVRVTQSCGYRNENECMNRGLQIKKRIYEEMRGTVFESIGADIKGNYMSILIPSKKKYEAVSWDGEVETKELASVKKDTLPIVKFVVSKVLTVINSPMTKENKTESHEGGRLWPVLRLEFRLRF</sequence>
<keyword evidence="2" id="KW-0808">Transferase</keyword>
<dbReference type="EMBL" id="JAQJZL010000009">
    <property type="protein sequence ID" value="KAJ6038386.1"/>
    <property type="molecule type" value="Genomic_DNA"/>
</dbReference>
<dbReference type="InterPro" id="IPR043502">
    <property type="entry name" value="DNA/RNA_pol_sf"/>
</dbReference>